<dbReference type="SMART" id="SM00882">
    <property type="entry name" value="CoA_trans"/>
    <property type="match status" value="1"/>
</dbReference>
<comment type="similarity">
    <text evidence="1 3">Belongs to the 3-oxoacid CoA-transferase family.</text>
</comment>
<dbReference type="Proteomes" id="UP000037315">
    <property type="component" value="Unassembled WGS sequence"/>
</dbReference>
<dbReference type="GO" id="GO:0046952">
    <property type="term" value="P:ketone body catabolic process"/>
    <property type="evidence" value="ECO:0007669"/>
    <property type="project" value="InterPro"/>
</dbReference>
<keyword evidence="6" id="KW-1185">Reference proteome</keyword>
<evidence type="ECO:0000256" key="1">
    <source>
        <dbReference type="ARBA" id="ARBA00007154"/>
    </source>
</evidence>
<dbReference type="InterPro" id="IPR037171">
    <property type="entry name" value="NagB/RpiA_transferase-like"/>
</dbReference>
<protein>
    <recommendedName>
        <fullName evidence="3">Acetate CoA-transferase YdiF</fullName>
        <ecNumber evidence="3">2.8.3.8</ecNumber>
    </recommendedName>
</protein>
<dbReference type="PATRIC" id="fig|1656095.3.peg.1176"/>
<feature type="active site" description="5-glutamyl coenzyme A thioester intermediate" evidence="4">
    <location>
        <position position="327"/>
    </location>
</feature>
<dbReference type="SUPFAM" id="SSF100950">
    <property type="entry name" value="NagB/RpiA/CoA transferase-like"/>
    <property type="match status" value="2"/>
</dbReference>
<dbReference type="AlphaFoldDB" id="A0A0J8VM93"/>
<proteinExistence type="inferred from homology"/>
<reference evidence="5 6" key="1">
    <citation type="submission" date="2015-06" db="EMBL/GenBank/DDBJ databases">
        <title>Genome sequencing of Cronobacter sp. strain DJ34 isolated from petroleum contaminated sludge of Duliajan Oil Fields, Assam, India.</title>
        <authorList>
            <person name="Pal S."/>
            <person name="Banerjee T.D."/>
            <person name="Roy A."/>
            <person name="Sar P."/>
            <person name="Kazy S.K."/>
        </authorList>
    </citation>
    <scope>NUCLEOTIDE SEQUENCE [LARGE SCALE GENOMIC DNA]</scope>
    <source>
        <strain evidence="5 6">DJ34</strain>
    </source>
</reference>
<comment type="caution">
    <text evidence="5">The sequence shown here is derived from an EMBL/GenBank/DDBJ whole genome shotgun (WGS) entry which is preliminary data.</text>
</comment>
<evidence type="ECO:0000256" key="3">
    <source>
        <dbReference type="PIRNR" id="PIRNR000858"/>
    </source>
</evidence>
<dbReference type="EMBL" id="LFEJ01000014">
    <property type="protein sequence ID" value="KMV34623.1"/>
    <property type="molecule type" value="Genomic_DNA"/>
</dbReference>
<dbReference type="OrthoDB" id="9805230at2"/>
<dbReference type="PANTHER" id="PTHR43293:SF1">
    <property type="entry name" value="ACETATE COA-TRANSFERASE YDIF"/>
    <property type="match status" value="1"/>
</dbReference>
<evidence type="ECO:0000313" key="6">
    <source>
        <dbReference type="Proteomes" id="UP000037315"/>
    </source>
</evidence>
<dbReference type="STRING" id="1121863.GCA_000621185_02284"/>
<dbReference type="PANTHER" id="PTHR43293">
    <property type="entry name" value="ACETATE COA-TRANSFERASE YDIF"/>
    <property type="match status" value="1"/>
</dbReference>
<dbReference type="InterPro" id="IPR004165">
    <property type="entry name" value="CoA_trans_fam_I"/>
</dbReference>
<dbReference type="PIRSF" id="PIRSF000858">
    <property type="entry name" value="SCOT-t"/>
    <property type="match status" value="1"/>
</dbReference>
<evidence type="ECO:0000256" key="4">
    <source>
        <dbReference type="PIRSR" id="PIRSR000858-1"/>
    </source>
</evidence>
<dbReference type="Gene3D" id="3.40.1080.10">
    <property type="entry name" value="Glutaconate Coenzyme A-transferase"/>
    <property type="match status" value="2"/>
</dbReference>
<keyword evidence="2 3" id="KW-0808">Transferase</keyword>
<evidence type="ECO:0000313" key="5">
    <source>
        <dbReference type="EMBL" id="KMV34623.1"/>
    </source>
</evidence>
<organism evidence="5 6">
    <name type="scientific">Franconibacter pulveris</name>
    <dbReference type="NCBI Taxonomy" id="435910"/>
    <lineage>
        <taxon>Bacteria</taxon>
        <taxon>Pseudomonadati</taxon>
        <taxon>Pseudomonadota</taxon>
        <taxon>Gammaproteobacteria</taxon>
        <taxon>Enterobacterales</taxon>
        <taxon>Enterobacteriaceae</taxon>
        <taxon>Franconibacter</taxon>
    </lineage>
</organism>
<sequence length="535" mass="57527">MKATFISADAAARLVKNGDTVCTVGMTLISAAESILKAIEARFLAENTPRNLTLVHAAGQSDRQRGNQHFAHPGLVTRIIGSHWGLAPRWMAMINNDEVEAWCLPQGQMVHLYSAMAAGLPGRLSQVGLGTFVDPRIEGGRMNRRTREQPNRVEHHTFRGEEFLFYPAIPLDVVIVRGTHADEDGNLTTDEEAMKLEVLPAVLAAKRYGATVLAQVKYRVARGSLHPKSVTVPGTLIDAIVVCDEPETDHRQTSGWAFDPSLCGDIRLPVSESAPLPLSLRKLIGRIACRYLTPGCVINLGTGIPNDVIGAVIHEEGVGDAVTITVESGIYGGLQAGGTDFGIGRNLTAMISHQDQMLYYNGAGVDITFMGAGEMDPNGHVNATRLGASCPGAGGFIDITQNARHVVFCSSFTAKGLEVACENGELRIVQEGEVCKFVNAVDQISYNGELARQKGQTMHYVTERAVFELRPEGPVLVEIAPGIDLERDVLAQMAFRPLIASDLTVMDSALFEEAPCGLAAALARHASSDQQGNDK</sequence>
<accession>A0A0J8VM93</accession>
<name>A0A0J8VM93_9ENTR</name>
<evidence type="ECO:0000256" key="2">
    <source>
        <dbReference type="ARBA" id="ARBA00022679"/>
    </source>
</evidence>
<comment type="catalytic activity">
    <reaction evidence="3">
        <text>an acyl-CoA + acetate = a carboxylate + acetyl-CoA</text>
        <dbReference type="Rhea" id="RHEA:13381"/>
        <dbReference type="ChEBI" id="CHEBI:29067"/>
        <dbReference type="ChEBI" id="CHEBI:30089"/>
        <dbReference type="ChEBI" id="CHEBI:57288"/>
        <dbReference type="ChEBI" id="CHEBI:58342"/>
        <dbReference type="EC" id="2.8.3.8"/>
    </reaction>
</comment>
<dbReference type="EC" id="2.8.3.8" evidence="3"/>
<comment type="function">
    <text evidence="3">CoA transferase having broad substrate specificity for short-chain acyl-CoA thioesters with the activity decreasing when the length of the carboxylic acid chain exceeds four carbons.</text>
</comment>
<gene>
    <name evidence="5" type="ORF">ACH50_10755</name>
</gene>
<dbReference type="RefSeq" id="WP_048887959.1">
    <property type="nucleotide sequence ID" value="NZ_LFEJ01000014.1"/>
</dbReference>
<dbReference type="Pfam" id="PF01144">
    <property type="entry name" value="CoA_trans"/>
    <property type="match status" value="1"/>
</dbReference>
<dbReference type="GO" id="GO:0008775">
    <property type="term" value="F:acetate CoA-transferase activity"/>
    <property type="evidence" value="ECO:0007669"/>
    <property type="project" value="UniProtKB-EC"/>
</dbReference>
<dbReference type="InterPro" id="IPR014388">
    <property type="entry name" value="3-oxoacid_CoA-transferase"/>
</dbReference>